<name>A0A4R8WYH7_9MICO</name>
<reference evidence="2 3" key="1">
    <citation type="submission" date="2019-03" db="EMBL/GenBank/DDBJ databases">
        <title>Genomics of glacier-inhabiting Cryobacterium strains.</title>
        <authorList>
            <person name="Liu Q."/>
            <person name="Xin Y.-H."/>
        </authorList>
    </citation>
    <scope>NUCLEOTIDE SEQUENCE [LARGE SCALE GENOMIC DNA]</scope>
    <source>
        <strain evidence="2 3">MDT1-3</strain>
    </source>
</reference>
<feature type="transmembrane region" description="Helical" evidence="1">
    <location>
        <begin position="46"/>
        <end position="63"/>
    </location>
</feature>
<keyword evidence="3" id="KW-1185">Reference proteome</keyword>
<protein>
    <submittedName>
        <fullName evidence="2">Uncharacterized protein</fullName>
    </submittedName>
</protein>
<proteinExistence type="predicted"/>
<sequence length="131" mass="13747">MTNRGETVVSQLAAAVVVASVLLAACVAGQASSALGQAVLRADVVAIAKTALTVFGAVLAMLASGRFRESRRRMCAAWGVSVAGIGLFLFAGFLVILTLSFLQMDATAPSTKRQLRAQIAWRWLPILTLVT</sequence>
<dbReference type="Proteomes" id="UP000298412">
    <property type="component" value="Unassembled WGS sequence"/>
</dbReference>
<keyword evidence="1" id="KW-0472">Membrane</keyword>
<dbReference type="AlphaFoldDB" id="A0A4R8WYH7"/>
<organism evidence="2 3">
    <name type="scientific">Cryobacterium algoritolerans</name>
    <dbReference type="NCBI Taxonomy" id="1259184"/>
    <lineage>
        <taxon>Bacteria</taxon>
        <taxon>Bacillati</taxon>
        <taxon>Actinomycetota</taxon>
        <taxon>Actinomycetes</taxon>
        <taxon>Micrococcales</taxon>
        <taxon>Microbacteriaceae</taxon>
        <taxon>Cryobacterium</taxon>
    </lineage>
</organism>
<accession>A0A4R8WYH7</accession>
<evidence type="ECO:0000313" key="2">
    <source>
        <dbReference type="EMBL" id="TFC18500.1"/>
    </source>
</evidence>
<gene>
    <name evidence="2" type="ORF">E3O19_04510</name>
</gene>
<keyword evidence="1" id="KW-0812">Transmembrane</keyword>
<feature type="transmembrane region" description="Helical" evidence="1">
    <location>
        <begin position="75"/>
        <end position="102"/>
    </location>
</feature>
<evidence type="ECO:0000313" key="3">
    <source>
        <dbReference type="Proteomes" id="UP000298412"/>
    </source>
</evidence>
<dbReference type="RefSeq" id="WP_134565628.1">
    <property type="nucleotide sequence ID" value="NZ_SOFP01000021.1"/>
</dbReference>
<dbReference type="EMBL" id="SOFP01000021">
    <property type="protein sequence ID" value="TFC18500.1"/>
    <property type="molecule type" value="Genomic_DNA"/>
</dbReference>
<comment type="caution">
    <text evidence="2">The sequence shown here is derived from an EMBL/GenBank/DDBJ whole genome shotgun (WGS) entry which is preliminary data.</text>
</comment>
<dbReference type="PROSITE" id="PS51257">
    <property type="entry name" value="PROKAR_LIPOPROTEIN"/>
    <property type="match status" value="1"/>
</dbReference>
<evidence type="ECO:0000256" key="1">
    <source>
        <dbReference type="SAM" id="Phobius"/>
    </source>
</evidence>
<keyword evidence="1" id="KW-1133">Transmembrane helix</keyword>